<sequence>MANWYIGCSGFSYRHWKGKFYPADLPQSKWLSFYLQHFNTIEINATFYNFPQLKTLEKWYQSCSPTFRFSIKAPRGITHYKQFLNAEGLIADFYTVINDGLKEKLGPVLFQMPPKFIYSDERLDRLLDNLNPSFKNVVELRDESWWRGDVFDALAKQGITFCGMSHPKLPDDVIQNTPVVYYRFHGAPELYRSPYDTAFLQKIANEIDKNPQTKEAWLYFNNDIDVAAIDNAKELMMMASL</sequence>
<dbReference type="PANTHER" id="PTHR30348:SF4">
    <property type="entry name" value="DUF72 DOMAIN-CONTAINING PROTEIN"/>
    <property type="match status" value="1"/>
</dbReference>
<dbReference type="InterPro" id="IPR036520">
    <property type="entry name" value="UPF0759_sf"/>
</dbReference>
<proteinExistence type="predicted"/>
<accession>A0A9X1X4S2</accession>
<evidence type="ECO:0000313" key="1">
    <source>
        <dbReference type="EMBL" id="MCJ8211177.1"/>
    </source>
</evidence>
<name>A0A9X1X4S2_9SPHI</name>
<protein>
    <submittedName>
        <fullName evidence="1">DUF72 domain-containing protein</fullName>
    </submittedName>
</protein>
<dbReference type="Pfam" id="PF01904">
    <property type="entry name" value="DUF72"/>
    <property type="match status" value="1"/>
</dbReference>
<comment type="caution">
    <text evidence="1">The sequence shown here is derived from an EMBL/GenBank/DDBJ whole genome shotgun (WGS) entry which is preliminary data.</text>
</comment>
<dbReference type="RefSeq" id="WP_245131553.1">
    <property type="nucleotide sequence ID" value="NZ_JALJEJ010000008.1"/>
</dbReference>
<dbReference type="PANTHER" id="PTHR30348">
    <property type="entry name" value="UNCHARACTERIZED PROTEIN YECE"/>
    <property type="match status" value="1"/>
</dbReference>
<organism evidence="1 2">
    <name type="scientific">Mucilaginibacter straminoryzae</name>
    <dbReference type="NCBI Taxonomy" id="2932774"/>
    <lineage>
        <taxon>Bacteria</taxon>
        <taxon>Pseudomonadati</taxon>
        <taxon>Bacteroidota</taxon>
        <taxon>Sphingobacteriia</taxon>
        <taxon>Sphingobacteriales</taxon>
        <taxon>Sphingobacteriaceae</taxon>
        <taxon>Mucilaginibacter</taxon>
    </lineage>
</organism>
<evidence type="ECO:0000313" key="2">
    <source>
        <dbReference type="Proteomes" id="UP001139450"/>
    </source>
</evidence>
<keyword evidence="2" id="KW-1185">Reference proteome</keyword>
<dbReference type="AlphaFoldDB" id="A0A9X1X4S2"/>
<dbReference type="Proteomes" id="UP001139450">
    <property type="component" value="Unassembled WGS sequence"/>
</dbReference>
<dbReference type="SUPFAM" id="SSF117396">
    <property type="entry name" value="TM1631-like"/>
    <property type="match status" value="1"/>
</dbReference>
<dbReference type="InterPro" id="IPR002763">
    <property type="entry name" value="DUF72"/>
</dbReference>
<dbReference type="Gene3D" id="3.20.20.410">
    <property type="entry name" value="Protein of unknown function UPF0759"/>
    <property type="match status" value="1"/>
</dbReference>
<gene>
    <name evidence="1" type="ORF">MUY27_15765</name>
</gene>
<reference evidence="1" key="1">
    <citation type="submission" date="2022-04" db="EMBL/GenBank/DDBJ databases">
        <title>Mucilaginibacter sp. RS28 isolated from freshwater.</title>
        <authorList>
            <person name="Ko S.-R."/>
        </authorList>
    </citation>
    <scope>NUCLEOTIDE SEQUENCE</scope>
    <source>
        <strain evidence="1">RS28</strain>
    </source>
</reference>
<dbReference type="EMBL" id="JALJEJ010000008">
    <property type="protein sequence ID" value="MCJ8211177.1"/>
    <property type="molecule type" value="Genomic_DNA"/>
</dbReference>